<feature type="transmembrane region" description="Helical" evidence="9">
    <location>
        <begin position="12"/>
        <end position="35"/>
    </location>
</feature>
<keyword evidence="4 9" id="KW-0997">Cell inner membrane</keyword>
<proteinExistence type="inferred from homology"/>
<feature type="transmembrane region" description="Helical" evidence="9">
    <location>
        <begin position="313"/>
        <end position="333"/>
    </location>
</feature>
<dbReference type="Gene3D" id="1.20.1740.10">
    <property type="entry name" value="Amino acid/polyamine transporter I"/>
    <property type="match status" value="1"/>
</dbReference>
<evidence type="ECO:0000256" key="7">
    <source>
        <dbReference type="ARBA" id="ARBA00022989"/>
    </source>
</evidence>
<feature type="transmembrane region" description="Helical" evidence="9">
    <location>
        <begin position="55"/>
        <end position="78"/>
    </location>
</feature>
<dbReference type="NCBIfam" id="NF011711">
    <property type="entry name" value="PRK15132.1"/>
    <property type="match status" value="1"/>
</dbReference>
<keyword evidence="2 9" id="KW-0813">Transport</keyword>
<dbReference type="GO" id="GO:0003333">
    <property type="term" value="P:amino acid transmembrane transport"/>
    <property type="evidence" value="ECO:0007669"/>
    <property type="project" value="InterPro"/>
</dbReference>
<dbReference type="GO" id="GO:0015173">
    <property type="term" value="F:aromatic amino acid transmembrane transporter activity"/>
    <property type="evidence" value="ECO:0007669"/>
    <property type="project" value="UniProtKB-UniRule"/>
</dbReference>
<comment type="subcellular location">
    <subcellularLocation>
        <location evidence="1 9">Cell inner membrane</location>
        <topology evidence="1 9">Multi-pass membrane protein</topology>
    </subcellularLocation>
</comment>
<evidence type="ECO:0000313" key="10">
    <source>
        <dbReference type="EMBL" id="SQC44676.1"/>
    </source>
</evidence>
<keyword evidence="3 9" id="KW-1003">Cell membrane</keyword>
<keyword evidence="5 9" id="KW-0812">Transmembrane</keyword>
<feature type="transmembrane region" description="Helical" evidence="9">
    <location>
        <begin position="288"/>
        <end position="307"/>
    </location>
</feature>
<dbReference type="EMBL" id="UAWQ01000017">
    <property type="protein sequence ID" value="SQC44676.1"/>
    <property type="molecule type" value="Genomic_DNA"/>
</dbReference>
<dbReference type="InterPro" id="IPR018227">
    <property type="entry name" value="Amino_acid_transport_2"/>
</dbReference>
<evidence type="ECO:0000256" key="2">
    <source>
        <dbReference type="ARBA" id="ARBA00022448"/>
    </source>
</evidence>
<evidence type="ECO:0000256" key="3">
    <source>
        <dbReference type="ARBA" id="ARBA00022475"/>
    </source>
</evidence>
<dbReference type="PRINTS" id="PR00166">
    <property type="entry name" value="AROAAPRMEASE"/>
</dbReference>
<sequence>MPLAAAGVGFTVTLGLLFTLWALMCYTALLLLEVYQHVPADMGLGSLAARYLGRYGQWVTGFCMLFLLYALTAAYISGAGELLASSLNQWLDWQLPPAAGVLIFTLLGGAVVCIGTALVDLFNRFLFSAKIVFLVIMLALLMPHIHQVNLLTLPVEQGLALSAIPVIFTSFGFHGSVPSIVSYLGGDIRKLRRVFIIGSFIPLVAYIFWQLATLGSIDAPAFTAMLANNAGLNGLLEAIREVVASPHVELAVHLFADLALATSFLGVSLGLFDYLADMFQRKNSVGGRLQSGIITFLPPLAFALFYPRGFVMALGYAGVALAVLALIMPALLVMKSRREHPQATWRSPAAHRRYGWFCCAGSASWLFSSASLPGCCPRWDKKGACWPLVHFAKQHCLYFLPLPHGQGSLRPTFASFLIGCGASTGCGFAIQYW</sequence>
<keyword evidence="7 9" id="KW-1133">Transmembrane helix</keyword>
<dbReference type="PANTHER" id="PTHR46997">
    <property type="entry name" value="LOW AFFINITY TRYPTOPHAN PERMEASE-RELATED"/>
    <property type="match status" value="1"/>
</dbReference>
<comment type="caution">
    <text evidence="9">Lacks conserved residue(s) required for the propagation of feature annotation.</text>
</comment>
<organism evidence="10 11">
    <name type="scientific">Klebsiella pneumoniae</name>
    <dbReference type="NCBI Taxonomy" id="573"/>
    <lineage>
        <taxon>Bacteria</taxon>
        <taxon>Pseudomonadati</taxon>
        <taxon>Pseudomonadota</taxon>
        <taxon>Gammaproteobacteria</taxon>
        <taxon>Enterobacterales</taxon>
        <taxon>Enterobacteriaceae</taxon>
        <taxon>Klebsiella/Raoultella group</taxon>
        <taxon>Klebsiella</taxon>
        <taxon>Klebsiella pneumoniae complex</taxon>
    </lineage>
</organism>
<dbReference type="InterPro" id="IPR013059">
    <property type="entry name" value="Trp_tyr_transpt"/>
</dbReference>
<dbReference type="AlphaFoldDB" id="A0A2X3F4M2"/>
<feature type="transmembrane region" description="Helical" evidence="9">
    <location>
        <begin position="193"/>
        <end position="212"/>
    </location>
</feature>
<evidence type="ECO:0000256" key="6">
    <source>
        <dbReference type="ARBA" id="ARBA00022970"/>
    </source>
</evidence>
<keyword evidence="6 9" id="KW-0029">Amino-acid transport</keyword>
<feature type="transmembrane region" description="Helical" evidence="9">
    <location>
        <begin position="158"/>
        <end position="181"/>
    </location>
</feature>
<protein>
    <recommendedName>
        <fullName evidence="9">Aromatic amino acid permease</fullName>
    </recommendedName>
</protein>
<feature type="transmembrane region" description="Helical" evidence="9">
    <location>
        <begin position="125"/>
        <end position="146"/>
    </location>
</feature>
<dbReference type="PANTHER" id="PTHR46997:SF2">
    <property type="entry name" value="TYROSINE-SPECIFIC TRANSPORT SYSTEM"/>
    <property type="match status" value="1"/>
</dbReference>
<comment type="function">
    <text evidence="9">Involved in transporting aromatic amino acids across the cytoplasmic membrane.</text>
</comment>
<comment type="similarity">
    <text evidence="9">Belongs to the amino acid/polyamine transporter 2 family. Mtr/TnaB/TyrP permease subfamily.</text>
</comment>
<keyword evidence="8 9" id="KW-0472">Membrane</keyword>
<evidence type="ECO:0000256" key="4">
    <source>
        <dbReference type="ARBA" id="ARBA00022519"/>
    </source>
</evidence>
<feature type="transmembrane region" description="Helical" evidence="9">
    <location>
        <begin position="98"/>
        <end position="118"/>
    </location>
</feature>
<reference evidence="10 11" key="1">
    <citation type="submission" date="2018-06" db="EMBL/GenBank/DDBJ databases">
        <authorList>
            <consortium name="Pathogen Informatics"/>
            <person name="Doyle S."/>
        </authorList>
    </citation>
    <scope>NUCLEOTIDE SEQUENCE [LARGE SCALE GENOMIC DNA]</scope>
    <source>
        <strain evidence="10 11">NCTC13465</strain>
    </source>
</reference>
<evidence type="ECO:0000313" key="11">
    <source>
        <dbReference type="Proteomes" id="UP000251721"/>
    </source>
</evidence>
<evidence type="ECO:0000256" key="1">
    <source>
        <dbReference type="ARBA" id="ARBA00004429"/>
    </source>
</evidence>
<feature type="transmembrane region" description="Helical" evidence="9">
    <location>
        <begin position="250"/>
        <end position="276"/>
    </location>
</feature>
<dbReference type="NCBIfam" id="TIGR00837">
    <property type="entry name" value="araaP"/>
    <property type="match status" value="1"/>
</dbReference>
<accession>A0A2X3F4M2</accession>
<gene>
    <name evidence="10" type="primary">tyrP</name>
    <name evidence="10" type="ORF">NCTC13465_03197</name>
</gene>
<dbReference type="Proteomes" id="UP000251721">
    <property type="component" value="Unassembled WGS sequence"/>
</dbReference>
<evidence type="ECO:0000256" key="8">
    <source>
        <dbReference type="ARBA" id="ARBA00023136"/>
    </source>
</evidence>
<dbReference type="Pfam" id="PF03222">
    <property type="entry name" value="Trp_Tyr_perm"/>
    <property type="match status" value="1"/>
</dbReference>
<dbReference type="GO" id="GO:0005886">
    <property type="term" value="C:plasma membrane"/>
    <property type="evidence" value="ECO:0007669"/>
    <property type="project" value="UniProtKB-SubCell"/>
</dbReference>
<evidence type="ECO:0000256" key="9">
    <source>
        <dbReference type="RuleBase" id="RU367149"/>
    </source>
</evidence>
<name>A0A2X3F4M2_KLEPN</name>
<evidence type="ECO:0000256" key="5">
    <source>
        <dbReference type="ARBA" id="ARBA00022692"/>
    </source>
</evidence>